<keyword evidence="4" id="KW-0812">Transmembrane</keyword>
<evidence type="ECO:0000313" key="10">
    <source>
        <dbReference type="EMBL" id="GBP74312.1"/>
    </source>
</evidence>
<dbReference type="GO" id="GO:0004984">
    <property type="term" value="F:olfactory receptor activity"/>
    <property type="evidence" value="ECO:0007669"/>
    <property type="project" value="InterPro"/>
</dbReference>
<proteinExistence type="predicted"/>
<dbReference type="GO" id="GO:0007165">
    <property type="term" value="P:signal transduction"/>
    <property type="evidence" value="ECO:0007669"/>
    <property type="project" value="UniProtKB-KW"/>
</dbReference>
<protein>
    <submittedName>
        <fullName evidence="10">Uncharacterized protein</fullName>
    </submittedName>
</protein>
<dbReference type="Pfam" id="PF02949">
    <property type="entry name" value="7tm_6"/>
    <property type="match status" value="1"/>
</dbReference>
<keyword evidence="6" id="KW-1133">Transmembrane helix</keyword>
<evidence type="ECO:0000256" key="1">
    <source>
        <dbReference type="ARBA" id="ARBA00004651"/>
    </source>
</evidence>
<dbReference type="InterPro" id="IPR004117">
    <property type="entry name" value="7tm6_olfct_rcpt"/>
</dbReference>
<name>A0A4C1YHM2_EUMVA</name>
<reference evidence="10 11" key="1">
    <citation type="journal article" date="2019" name="Commun. Biol.">
        <title>The bagworm genome reveals a unique fibroin gene that provides high tensile strength.</title>
        <authorList>
            <person name="Kono N."/>
            <person name="Nakamura H."/>
            <person name="Ohtoshi R."/>
            <person name="Tomita M."/>
            <person name="Numata K."/>
            <person name="Arakawa K."/>
        </authorList>
    </citation>
    <scope>NUCLEOTIDE SEQUENCE [LARGE SCALE GENOMIC DNA]</scope>
</reference>
<keyword evidence="8" id="KW-0675">Receptor</keyword>
<evidence type="ECO:0000256" key="7">
    <source>
        <dbReference type="ARBA" id="ARBA00023136"/>
    </source>
</evidence>
<evidence type="ECO:0000313" key="11">
    <source>
        <dbReference type="Proteomes" id="UP000299102"/>
    </source>
</evidence>
<dbReference type="PANTHER" id="PTHR21137:SF35">
    <property type="entry name" value="ODORANT RECEPTOR 19A-RELATED"/>
    <property type="match status" value="1"/>
</dbReference>
<evidence type="ECO:0000256" key="6">
    <source>
        <dbReference type="ARBA" id="ARBA00022989"/>
    </source>
</evidence>
<dbReference type="Proteomes" id="UP000299102">
    <property type="component" value="Unassembled WGS sequence"/>
</dbReference>
<dbReference type="GO" id="GO:0005886">
    <property type="term" value="C:plasma membrane"/>
    <property type="evidence" value="ECO:0007669"/>
    <property type="project" value="UniProtKB-SubCell"/>
</dbReference>
<evidence type="ECO:0000256" key="2">
    <source>
        <dbReference type="ARBA" id="ARBA00022475"/>
    </source>
</evidence>
<dbReference type="EMBL" id="BGZK01001202">
    <property type="protein sequence ID" value="GBP74312.1"/>
    <property type="molecule type" value="Genomic_DNA"/>
</dbReference>
<keyword evidence="3" id="KW-0716">Sensory transduction</keyword>
<evidence type="ECO:0000256" key="5">
    <source>
        <dbReference type="ARBA" id="ARBA00022725"/>
    </source>
</evidence>
<gene>
    <name evidence="10" type="ORF">EVAR_42891_1</name>
</gene>
<accession>A0A4C1YHM2</accession>
<organism evidence="10 11">
    <name type="scientific">Eumeta variegata</name>
    <name type="common">Bagworm moth</name>
    <name type="synonym">Eumeta japonica</name>
    <dbReference type="NCBI Taxonomy" id="151549"/>
    <lineage>
        <taxon>Eukaryota</taxon>
        <taxon>Metazoa</taxon>
        <taxon>Ecdysozoa</taxon>
        <taxon>Arthropoda</taxon>
        <taxon>Hexapoda</taxon>
        <taxon>Insecta</taxon>
        <taxon>Pterygota</taxon>
        <taxon>Neoptera</taxon>
        <taxon>Endopterygota</taxon>
        <taxon>Lepidoptera</taxon>
        <taxon>Glossata</taxon>
        <taxon>Ditrysia</taxon>
        <taxon>Tineoidea</taxon>
        <taxon>Psychidae</taxon>
        <taxon>Oiketicinae</taxon>
        <taxon>Eumeta</taxon>
    </lineage>
</organism>
<evidence type="ECO:0000256" key="9">
    <source>
        <dbReference type="ARBA" id="ARBA00023224"/>
    </source>
</evidence>
<dbReference type="GO" id="GO:0005549">
    <property type="term" value="F:odorant binding"/>
    <property type="evidence" value="ECO:0007669"/>
    <property type="project" value="InterPro"/>
</dbReference>
<dbReference type="AlphaFoldDB" id="A0A4C1YHM2"/>
<dbReference type="OrthoDB" id="6604226at2759"/>
<evidence type="ECO:0000256" key="4">
    <source>
        <dbReference type="ARBA" id="ARBA00022692"/>
    </source>
</evidence>
<dbReference type="PANTHER" id="PTHR21137">
    <property type="entry name" value="ODORANT RECEPTOR"/>
    <property type="match status" value="1"/>
</dbReference>
<keyword evidence="5" id="KW-0552">Olfaction</keyword>
<keyword evidence="2" id="KW-1003">Cell membrane</keyword>
<evidence type="ECO:0000256" key="8">
    <source>
        <dbReference type="ARBA" id="ARBA00023170"/>
    </source>
</evidence>
<keyword evidence="9" id="KW-0807">Transducer</keyword>
<keyword evidence="11" id="KW-1185">Reference proteome</keyword>
<comment type="caution">
    <text evidence="10">The sequence shown here is derived from an EMBL/GenBank/DDBJ whole genome shotgun (WGS) entry which is preliminary data.</text>
</comment>
<evidence type="ECO:0000256" key="3">
    <source>
        <dbReference type="ARBA" id="ARBA00022606"/>
    </source>
</evidence>
<sequence>MDYTFGTGTDFPLAQCESKGDSCNPPLTCACIQVEWRSVQFVSMVSYLVAMLTQLYVSCWCGHELSTASEALPTALYEAAAGGCASAERLRRAVLFAMMRMQRPLVFRLGHYVPLCRQTFVTVRTMQSLSPTSKAQRAISTLTAGVLTARRCRQRASPRHDTRASVAPSADEIIVLRMSAALTRARNVQNASIFIMR</sequence>
<comment type="subcellular location">
    <subcellularLocation>
        <location evidence="1">Cell membrane</location>
        <topology evidence="1">Multi-pass membrane protein</topology>
    </subcellularLocation>
</comment>
<keyword evidence="7" id="KW-0472">Membrane</keyword>